<protein>
    <submittedName>
        <fullName evidence="6">NMDE4 protein</fullName>
    </submittedName>
</protein>
<evidence type="ECO:0000256" key="2">
    <source>
        <dbReference type="ARBA" id="ARBA00022692"/>
    </source>
</evidence>
<dbReference type="SUPFAM" id="SSF53822">
    <property type="entry name" value="Periplasmic binding protein-like I"/>
    <property type="match status" value="1"/>
</dbReference>
<dbReference type="InterPro" id="IPR001828">
    <property type="entry name" value="ANF_lig-bd_rcpt"/>
</dbReference>
<dbReference type="GO" id="GO:0016020">
    <property type="term" value="C:membrane"/>
    <property type="evidence" value="ECO:0007669"/>
    <property type="project" value="UniProtKB-SubCell"/>
</dbReference>
<dbReference type="Gene3D" id="3.40.50.2300">
    <property type="match status" value="1"/>
</dbReference>
<feature type="domain" description="Receptor ligand binding region" evidence="5">
    <location>
        <begin position="9"/>
        <end position="126"/>
    </location>
</feature>
<keyword evidence="2" id="KW-0812">Transmembrane</keyword>
<evidence type="ECO:0000313" key="6">
    <source>
        <dbReference type="EMBL" id="NXX82028.1"/>
    </source>
</evidence>
<dbReference type="Pfam" id="PF01094">
    <property type="entry name" value="ANF_receptor"/>
    <property type="match status" value="1"/>
</dbReference>
<keyword evidence="4" id="KW-0472">Membrane</keyword>
<feature type="non-terminal residue" evidence="6">
    <location>
        <position position="141"/>
    </location>
</feature>
<dbReference type="AlphaFoldDB" id="A0A852KXY4"/>
<dbReference type="FunFam" id="3.40.50.2300:FF:000020">
    <property type="entry name" value="Glutamate receptor ionotropic, NMDA 2B, putative"/>
    <property type="match status" value="1"/>
</dbReference>
<organism evidence="6 7">
    <name type="scientific">Urocolius indicus</name>
    <name type="common">Red-faced mousebird</name>
    <name type="synonym">Colius indicus</name>
    <dbReference type="NCBI Taxonomy" id="458196"/>
    <lineage>
        <taxon>Eukaryota</taxon>
        <taxon>Metazoa</taxon>
        <taxon>Chordata</taxon>
        <taxon>Craniata</taxon>
        <taxon>Vertebrata</taxon>
        <taxon>Euteleostomi</taxon>
        <taxon>Archelosauria</taxon>
        <taxon>Archosauria</taxon>
        <taxon>Dinosauria</taxon>
        <taxon>Saurischia</taxon>
        <taxon>Theropoda</taxon>
        <taxon>Coelurosauria</taxon>
        <taxon>Aves</taxon>
        <taxon>Neognathae</taxon>
        <taxon>Neoaves</taxon>
        <taxon>Telluraves</taxon>
        <taxon>Coraciimorphae</taxon>
        <taxon>Coliiformes</taxon>
        <taxon>Coliidae</taxon>
        <taxon>Urocolius</taxon>
    </lineage>
</organism>
<feature type="non-terminal residue" evidence="6">
    <location>
        <position position="1"/>
    </location>
</feature>
<dbReference type="OrthoDB" id="5984008at2759"/>
<evidence type="ECO:0000256" key="3">
    <source>
        <dbReference type="ARBA" id="ARBA00022989"/>
    </source>
</evidence>
<evidence type="ECO:0000313" key="7">
    <source>
        <dbReference type="Proteomes" id="UP000654395"/>
    </source>
</evidence>
<dbReference type="EMBL" id="WBNH01007796">
    <property type="protein sequence ID" value="NXX82028.1"/>
    <property type="molecule type" value="Genomic_DNA"/>
</dbReference>
<evidence type="ECO:0000256" key="1">
    <source>
        <dbReference type="ARBA" id="ARBA00004370"/>
    </source>
</evidence>
<proteinExistence type="predicted"/>
<name>A0A852KXY4_UROIN</name>
<reference evidence="6" key="1">
    <citation type="submission" date="2020-02" db="EMBL/GenBank/DDBJ databases">
        <title>Bird 10,000 Genomes (B10K) Project - Family phase.</title>
        <authorList>
            <person name="Zhang G."/>
        </authorList>
    </citation>
    <scope>NUCLEOTIDE SEQUENCE</scope>
    <source>
        <strain evidence="6">B10K-DU-030-59</strain>
    </source>
</reference>
<comment type="caution">
    <text evidence="6">The sequence shown here is derived from an EMBL/GenBank/DDBJ whole genome shotgun (WGS) entry which is preliminary data.</text>
</comment>
<keyword evidence="7" id="KW-1185">Reference proteome</keyword>
<sequence>VSPPQEKGSTFLQLGSSTEQQLQVIFEVLEEYDWTTFALVTTLLPGHQDFVDYVEVLTDGSFIGWEHRGVLTLNLTDDPEGTRLRRQLREVTAQIRLLFCSREEAESIFQAAADVGLTGPGYVWFLVGSGLGGSEQLPLAA</sequence>
<evidence type="ECO:0000256" key="4">
    <source>
        <dbReference type="ARBA" id="ARBA00023136"/>
    </source>
</evidence>
<keyword evidence="3" id="KW-1133">Transmembrane helix</keyword>
<gene>
    <name evidence="6" type="primary">Grin2d</name>
    <name evidence="6" type="ORF">UROIND_R15135</name>
</gene>
<accession>A0A852KXY4</accession>
<dbReference type="InterPro" id="IPR028082">
    <property type="entry name" value="Peripla_BP_I"/>
</dbReference>
<comment type="subcellular location">
    <subcellularLocation>
        <location evidence="1">Membrane</location>
    </subcellularLocation>
</comment>
<dbReference type="Proteomes" id="UP000654395">
    <property type="component" value="Unassembled WGS sequence"/>
</dbReference>
<evidence type="ECO:0000259" key="5">
    <source>
        <dbReference type="Pfam" id="PF01094"/>
    </source>
</evidence>